<dbReference type="PANTHER" id="PTHR31480">
    <property type="entry name" value="BIFUNCTIONAL LYCOPENE CYCLASE/PHYTOENE SYNTHASE"/>
    <property type="match status" value="1"/>
</dbReference>
<dbReference type="InterPro" id="IPR008949">
    <property type="entry name" value="Isoprenoid_synthase_dom_sf"/>
</dbReference>
<comment type="pathway">
    <text evidence="1">Carotenoid biosynthesis; phytoene biosynthesis.</text>
</comment>
<organism evidence="3 4">
    <name type="scientific">Corynebacterium heidelbergense</name>
    <dbReference type="NCBI Taxonomy" id="2055947"/>
    <lineage>
        <taxon>Bacteria</taxon>
        <taxon>Bacillati</taxon>
        <taxon>Actinomycetota</taxon>
        <taxon>Actinomycetes</taxon>
        <taxon>Mycobacteriales</taxon>
        <taxon>Corynebacteriaceae</taxon>
        <taxon>Corynebacterium</taxon>
    </lineage>
</organism>
<dbReference type="InterPro" id="IPR044843">
    <property type="entry name" value="Trans_IPPS_bact-type"/>
</dbReference>
<dbReference type="OrthoDB" id="9807580at2"/>
<proteinExistence type="predicted"/>
<dbReference type="SUPFAM" id="SSF48576">
    <property type="entry name" value="Terpenoid synthases"/>
    <property type="match status" value="1"/>
</dbReference>
<comment type="caution">
    <text evidence="3">The sequence shown here is derived from an EMBL/GenBank/DDBJ whole genome shotgun (WGS) entry which is preliminary data.</text>
</comment>
<dbReference type="InterPro" id="IPR019845">
    <property type="entry name" value="Squalene/phytoene_synthase_CS"/>
</dbReference>
<keyword evidence="2" id="KW-0808">Transferase</keyword>
<evidence type="ECO:0000256" key="1">
    <source>
        <dbReference type="ARBA" id="ARBA00004684"/>
    </source>
</evidence>
<dbReference type="EMBL" id="PHQP01000007">
    <property type="protein sequence ID" value="RAV34710.1"/>
    <property type="molecule type" value="Genomic_DNA"/>
</dbReference>
<dbReference type="RefSeq" id="WP_112768808.1">
    <property type="nucleotide sequence ID" value="NZ_CP063191.1"/>
</dbReference>
<dbReference type="SFLD" id="SFLDS00005">
    <property type="entry name" value="Isoprenoid_Synthase_Type_I"/>
    <property type="match status" value="1"/>
</dbReference>
<dbReference type="Pfam" id="PF00494">
    <property type="entry name" value="SQS_PSY"/>
    <property type="match status" value="1"/>
</dbReference>
<dbReference type="SFLD" id="SFLDG01018">
    <property type="entry name" value="Squalene/Phytoene_Synthase_Lik"/>
    <property type="match status" value="1"/>
</dbReference>
<dbReference type="Gene3D" id="1.10.600.10">
    <property type="entry name" value="Farnesyl Diphosphate Synthase"/>
    <property type="match status" value="1"/>
</dbReference>
<evidence type="ECO:0000313" key="4">
    <source>
        <dbReference type="Proteomes" id="UP000251047"/>
    </source>
</evidence>
<dbReference type="SFLD" id="SFLDG01212">
    <property type="entry name" value="Phytoene_synthase_like"/>
    <property type="match status" value="1"/>
</dbReference>
<dbReference type="GO" id="GO:0008299">
    <property type="term" value="P:isoprenoid biosynthetic process"/>
    <property type="evidence" value="ECO:0007669"/>
    <property type="project" value="UniProtKB-ARBA"/>
</dbReference>
<evidence type="ECO:0000256" key="2">
    <source>
        <dbReference type="ARBA" id="ARBA00022679"/>
    </source>
</evidence>
<name>A0A364VDJ4_9CORY</name>
<evidence type="ECO:0000313" key="3">
    <source>
        <dbReference type="EMBL" id="RAV34710.1"/>
    </source>
</evidence>
<protein>
    <submittedName>
        <fullName evidence="3">Phytoene synthase</fullName>
    </submittedName>
</protein>
<dbReference type="AlphaFoldDB" id="A0A364VDJ4"/>
<dbReference type="Proteomes" id="UP000251047">
    <property type="component" value="Unassembled WGS sequence"/>
</dbReference>
<dbReference type="PROSITE" id="PS01045">
    <property type="entry name" value="SQUALEN_PHYTOEN_SYN_2"/>
    <property type="match status" value="1"/>
</dbReference>
<dbReference type="UniPathway" id="UPA00799"/>
<sequence>MSCPSPSLLDRYNAMSIRAAGRVISSYSSSFSLATNLLPSAMRRDIANLYAMVRIADEIVDGTAEEAGLTAEQVARALDNYERAVLAAPDLHFHVDPVLHAYAETARRCRFNPDHVRAFFRSMRMDLSQATHDPESLGEYIYGSAEVIGLLCVSVFLSGEDATPGARAELDRGARALGAAFQKVNFLRDFAQDEGHLGRVYFPEIQQRGLTEETKAHLVRDIQQDLRVARAALPGLPSGAQVGVAAAAGLFEELNNRIDRMPAEAVRAGRVSVPGPVKLRIAAKEAAQVARRSWRPE</sequence>
<accession>A0A364VDJ4</accession>
<reference evidence="3 4" key="1">
    <citation type="journal article" date="2018" name="Syst. Appl. Microbiol.">
        <title>Corynebacterium heidelbergense sp. nov., isolated from the preen glands of Egyptian geese (Alopochen aegyptiacus).</title>
        <authorList>
            <person name="Braun M.S."/>
            <person name="Wang E."/>
            <person name="Zimmermann S."/>
            <person name="Wink M."/>
        </authorList>
    </citation>
    <scope>NUCLEOTIDE SEQUENCE [LARGE SCALE GENOMIC DNA]</scope>
    <source>
        <strain evidence="3 4">DSM 104638</strain>
    </source>
</reference>
<dbReference type="InterPro" id="IPR002060">
    <property type="entry name" value="Squ/phyt_synthse"/>
</dbReference>
<dbReference type="GO" id="GO:0004311">
    <property type="term" value="F:geranylgeranyl diphosphate synthase activity"/>
    <property type="evidence" value="ECO:0007669"/>
    <property type="project" value="InterPro"/>
</dbReference>
<gene>
    <name evidence="3" type="ORF">CWC39_01785</name>
</gene>